<dbReference type="InterPro" id="IPR050309">
    <property type="entry name" value="Type-B_Carboxylest/Lipase"/>
</dbReference>
<feature type="chain" id="PRO_5035464130" evidence="2">
    <location>
        <begin position="19"/>
        <end position="527"/>
    </location>
</feature>
<dbReference type="AlphaFoldDB" id="A0A8K1YTR9"/>
<dbReference type="PANTHER" id="PTHR11559">
    <property type="entry name" value="CARBOXYLESTERASE"/>
    <property type="match status" value="1"/>
</dbReference>
<organism evidence="4">
    <name type="scientific">Cotesia flavipes</name>
    <name type="common">Parasitic wasp</name>
    <name type="synonym">Apanteles flavipes</name>
    <dbReference type="NCBI Taxonomy" id="89805"/>
    <lineage>
        <taxon>Eukaryota</taxon>
        <taxon>Metazoa</taxon>
        <taxon>Ecdysozoa</taxon>
        <taxon>Arthropoda</taxon>
        <taxon>Hexapoda</taxon>
        <taxon>Insecta</taxon>
        <taxon>Pterygota</taxon>
        <taxon>Neoptera</taxon>
        <taxon>Endopterygota</taxon>
        <taxon>Hymenoptera</taxon>
        <taxon>Apocrita</taxon>
        <taxon>Ichneumonoidea</taxon>
        <taxon>Braconidae</taxon>
        <taxon>Microgastrinae</taxon>
        <taxon>Cotesia</taxon>
    </lineage>
</organism>
<dbReference type="SUPFAM" id="SSF53474">
    <property type="entry name" value="alpha/beta-Hydrolases"/>
    <property type="match status" value="1"/>
</dbReference>
<feature type="signal peptide" evidence="2">
    <location>
        <begin position="1"/>
        <end position="18"/>
    </location>
</feature>
<feature type="domain" description="Carboxylesterase type B" evidence="3">
    <location>
        <begin position="20"/>
        <end position="505"/>
    </location>
</feature>
<reference evidence="4" key="1">
    <citation type="submission" date="2021-08" db="EMBL/GenBank/DDBJ databases">
        <title>Proteotranscriptomics reveals the secretory dynamics of teratocytes, master regulators of parasitization by the endoparasitoid wasp Cotesia flavipes.</title>
        <authorList>
            <person name="Pinto C.G."/>
            <person name="Walker A.A."/>
            <person name="Robinson S."/>
            <person name="King G.F."/>
            <person name="Rossi G.D."/>
        </authorList>
    </citation>
    <scope>NUCLEOTIDE SEQUENCE</scope>
</reference>
<protein>
    <submittedName>
        <fullName evidence="4">Teratocyte carboxyl esterase</fullName>
    </submittedName>
</protein>
<sequence>MMLAFLLLLSVSVVSVFSVDNVVLTNIGPILGQDRGYYNTYFGIPYALVDENKPFGKSLPHPNFTTPFNATDSTVKCPQSIPTPGGILQCLRLNVFVPKTTKKQTPVFVWIHGGGFVFGSGGEYDAKHLVRHDIIVVTINYRLGPYGFLCLNTDEVPGNQGLKDQVTALKWVKKNIAAFGGDPEKVTIAGESYGGGAVELHLYSEAEKLYDKAVIQSGGADAEALIVKENGNAAYTLAKVFQPDVKKEDALNVLVKQDPIEVMKAFGSSGMLLRACLEKKQRKGGNLFTEKSFALYSPEKVKDTHIMIGYNSKETFADFMRLPDDDYAKNIFLEKIKNNFELEGIRLELASQLVKTFYLDHDNISKADMLALEAFASDFMINYPEERAVTRFLNQSAVIYKYVFSYTGNSPYKDVKGVGAYHTEELQFLFDWGTMKELSGDDNILMRDRMTAMWANFVKYGNPTPNQTNILPVVWQRVTSDKSYLDIDRELKMKKDEYKDRMEFWDLFWSFYGRCRKLYRSEPEVAA</sequence>
<accession>A0A8K1YTR9</accession>
<dbReference type="InterPro" id="IPR002018">
    <property type="entry name" value="CarbesteraseB"/>
</dbReference>
<dbReference type="Gene3D" id="3.40.50.1820">
    <property type="entry name" value="alpha/beta hydrolase"/>
    <property type="match status" value="1"/>
</dbReference>
<evidence type="ECO:0000313" key="4">
    <source>
        <dbReference type="EMBL" id="UEP64293.1"/>
    </source>
</evidence>
<keyword evidence="1" id="KW-0325">Glycoprotein</keyword>
<proteinExistence type="evidence at transcript level"/>
<evidence type="ECO:0000256" key="2">
    <source>
        <dbReference type="SAM" id="SignalP"/>
    </source>
</evidence>
<dbReference type="Pfam" id="PF00135">
    <property type="entry name" value="COesterase"/>
    <property type="match status" value="1"/>
</dbReference>
<dbReference type="InterPro" id="IPR029058">
    <property type="entry name" value="AB_hydrolase_fold"/>
</dbReference>
<evidence type="ECO:0000259" key="3">
    <source>
        <dbReference type="Pfam" id="PF00135"/>
    </source>
</evidence>
<dbReference type="EMBL" id="MZ746700">
    <property type="protein sequence ID" value="UEP64293.1"/>
    <property type="molecule type" value="mRNA"/>
</dbReference>
<name>A0A8K1YTR9_COTFL</name>
<evidence type="ECO:0000256" key="1">
    <source>
        <dbReference type="ARBA" id="ARBA00023180"/>
    </source>
</evidence>
<keyword evidence="2" id="KW-0732">Signal</keyword>